<evidence type="ECO:0000313" key="5">
    <source>
        <dbReference type="Proteomes" id="UP001255856"/>
    </source>
</evidence>
<dbReference type="Pfam" id="PF01477">
    <property type="entry name" value="PLAT"/>
    <property type="match status" value="3"/>
</dbReference>
<name>A0AAD9IJS2_PROWI</name>
<dbReference type="EMBL" id="JASFZW010000004">
    <property type="protein sequence ID" value="KAK2078459.1"/>
    <property type="molecule type" value="Genomic_DNA"/>
</dbReference>
<keyword evidence="5" id="KW-1185">Reference proteome</keyword>
<evidence type="ECO:0000313" key="4">
    <source>
        <dbReference type="EMBL" id="KAK2078459.1"/>
    </source>
</evidence>
<organism evidence="4 5">
    <name type="scientific">Prototheca wickerhamii</name>
    <dbReference type="NCBI Taxonomy" id="3111"/>
    <lineage>
        <taxon>Eukaryota</taxon>
        <taxon>Viridiplantae</taxon>
        <taxon>Chlorophyta</taxon>
        <taxon>core chlorophytes</taxon>
        <taxon>Trebouxiophyceae</taxon>
        <taxon>Chlorellales</taxon>
        <taxon>Chlorellaceae</taxon>
        <taxon>Prototheca</taxon>
    </lineage>
</organism>
<dbReference type="InterPro" id="IPR036392">
    <property type="entry name" value="PLAT/LH2_dom_sf"/>
</dbReference>
<dbReference type="PANTHER" id="PTHR45901">
    <property type="entry name" value="PROTEIN CBG12474"/>
    <property type="match status" value="1"/>
</dbReference>
<feature type="compositionally biased region" description="Low complexity" evidence="2">
    <location>
        <begin position="1471"/>
        <end position="1480"/>
    </location>
</feature>
<proteinExistence type="predicted"/>
<feature type="region of interest" description="Disordered" evidence="2">
    <location>
        <begin position="1456"/>
        <end position="1481"/>
    </location>
</feature>
<protein>
    <recommendedName>
        <fullName evidence="3">PLAT domain-containing protein</fullName>
    </recommendedName>
</protein>
<accession>A0AAD9IJS2</accession>
<feature type="region of interest" description="Disordered" evidence="2">
    <location>
        <begin position="148"/>
        <end position="178"/>
    </location>
</feature>
<dbReference type="PROSITE" id="PS50095">
    <property type="entry name" value="PLAT"/>
    <property type="match status" value="3"/>
</dbReference>
<comment type="caution">
    <text evidence="1">Lacks conserved residue(s) required for the propagation of feature annotation.</text>
</comment>
<feature type="domain" description="PLAT" evidence="3">
    <location>
        <begin position="1653"/>
        <end position="1779"/>
    </location>
</feature>
<dbReference type="PANTHER" id="PTHR45901:SF3">
    <property type="entry name" value="LIPOXYGENASE HOMOLOGY DOMAIN-CONTAINING PROTEIN 1"/>
    <property type="match status" value="1"/>
</dbReference>
<dbReference type="SUPFAM" id="SSF49723">
    <property type="entry name" value="Lipase/lipooxygenase domain (PLAT/LH2 domain)"/>
    <property type="match status" value="3"/>
</dbReference>
<dbReference type="Gene3D" id="2.40.180.10">
    <property type="entry name" value="Catalase core domain"/>
    <property type="match status" value="1"/>
</dbReference>
<dbReference type="InterPro" id="IPR052970">
    <property type="entry name" value="Inner_ear_hair_cell_LOXHD"/>
</dbReference>
<dbReference type="InterPro" id="IPR001024">
    <property type="entry name" value="PLAT/LH2_dom"/>
</dbReference>
<dbReference type="SMART" id="SM00308">
    <property type="entry name" value="LH2"/>
    <property type="match status" value="3"/>
</dbReference>
<sequence length="1846" mass="196866">METWEWWRHMKPSSPGVDGASFPLDYSVVVLAADRLCYAASPDPEEEARYIPLDRVPVRAMPRGYAPDIGVSLCQDRHLQDSHSHVAPGTAFTVACGTAVHVFAASSPEEAEVGVWAWVWLAKIREAWTRCFHETRRSISPSKRAGRIGVLPSRHAEDPVPPAKARAPAAQREPGTSKSLAITARPVESEATYELVLVTGDKKGAGTSANVLVELHGVEMSSGDQALCPRPGAEAPFQRGSCSRFKIRCPPLGALRAVTVAHDAAGAQPSWYLEEVRVRRRGHEQAWTVFPCGMWLCATRGDGRLMRRLPCAAAGPAEPKLCAFLLVLSVASAPDSPSDLAVWLEGPADGSSPPRKQWLEIVSGTNMTYDLVLERPALADIEAVKLESRSAALLGSVLQVQVTCLATGRHWTCTAGELHEAAGPDLRVLSLLPRRPSAPGSALPPPAPAPIWLRLLVATSNLPGAGTSAGVSVRLMGAGGSTTTMRLPSQPDDFAAGSRASFRVSLPSVGRLRRLTIGHDGRGAAPHWHLDWVEVEEEGSGLRTWFLCRRWLSASRGAGQTSVTLAHAAGDPRHAPHEIHVQLWGAGLGRHMAGFAGTRVRLWGAHAAVPGSGIVGALDEHGHAVLRSPDPGRLCRLWLEECVVAGPGWRAEEVRVSCEGLDLLEVFALAPGGGGGRATHELFPRGTALEPSAHVAHTDTVAASFPATIDNKGAPLAAPKPQLAKYRVWITTEPGHESTSVPAPPHVLVTLAADASNSSSRATIGPVRLAAGAYPDTFAPGSTACFEFEAQQLADIASATVACEPQNAPWKLQCLEVEHSPEQLRQRFTTQDGPLSDLNGWTTVLEPETNTFREVPHARPRSPVALPPLLLPRMSPRPVLVSVQRAAAATPKQTRKVKSGRGTQQSHPLDVTLLLDFGHGSRQEVALDLDSAGTQPGRVAELALRLAQPPERIRAAALACSRVVPAGQSWCFEFLSLTSSCGGPTVYLEGTGDELGAAPGRQTLKIGLVVSRRNPRSLCRPYSVSLLVGGNTEEQNDDHGAIQVDIEGEKASSRWRSLQPKQATTEVLWQLQPLGELRAVHVRPEGVKAPQLLRRLEIRDRSGDARWTTLEQRWVEGGAAAGAAGAHLPLVRWQQTAEYRLVLRCSHLRLRRWTPAGSRLYVRLPGVVDLLYLRPADACADGQTQLAIAFRGLKTQNVDARALLLGLEGPALQPDEHVVAVEARLEGADGEMLARFLPAPLEALVGGPGAQPELSLRRAMGGPGDDLVGAQAYHVDITTGEQDSAALSPGTRLWVALHSGDVPVAWAFAPWEPGLGSPGSTHCVIVRARRQSLPVRQATDPEGPTSIVLTLLGDGQHAPISWEPAAVQLRCMNDDQDQRKCDRPAADFVCSEAFTHGGETGNRRTLRFTRLPPPPEQPRALPTPTKPKSPNPWHLANEPMIRQGSAPIMAFHAHCSEAPTRSPSPRPLASPRPAASEAESVAGPPLQAFHLSIDLTPGKQLKGPAPHRLMLELGGAAGEESVALVALPWTPGLVPGASADFDLSLALDRAPEVATLWLEGPSPRSAAHVAALRLLPAGESQPWEYAVDAWVSAFGSKVSCALQGGAGEQDGDEAVPQSTCSVCIEIDQIEAASALEGASLQLRFARPDQDSGAPVGFEIQTSDVRRAGLRPGSSVSVSLVGAQGASAGPFTLGPSPRGAVPYFGRAALDVFEVEGVPATLGRPVQLDLWLRGPQAARVTWHVDWIKVARLGDAAPPVHFPCHRWVESGARGGAAIVSLVAAEPVATLQRMGSCRAAGDSDRIRGSKTFAPGSEDSFTFPHIPWLGDLRCLRIATDGSGFFPAWHLR</sequence>
<gene>
    <name evidence="4" type="ORF">QBZ16_003299</name>
</gene>
<dbReference type="Gene3D" id="2.60.60.20">
    <property type="entry name" value="PLAT/LH2 domain"/>
    <property type="match status" value="2"/>
</dbReference>
<feature type="domain" description="PLAT" evidence="3">
    <location>
        <begin position="191"/>
        <end position="310"/>
    </location>
</feature>
<comment type="caution">
    <text evidence="4">The sequence shown here is derived from an EMBL/GenBank/DDBJ whole genome shotgun (WGS) entry which is preliminary data.</text>
</comment>
<reference evidence="4" key="1">
    <citation type="submission" date="2021-01" db="EMBL/GenBank/DDBJ databases">
        <authorList>
            <person name="Eckstrom K.M.E."/>
        </authorList>
    </citation>
    <scope>NUCLEOTIDE SEQUENCE</scope>
    <source>
        <strain evidence="4">UVCC 0001</strain>
    </source>
</reference>
<evidence type="ECO:0000259" key="3">
    <source>
        <dbReference type="PROSITE" id="PS50095"/>
    </source>
</evidence>
<evidence type="ECO:0000256" key="1">
    <source>
        <dbReference type="PROSITE-ProRule" id="PRU00152"/>
    </source>
</evidence>
<dbReference type="Proteomes" id="UP001255856">
    <property type="component" value="Unassembled WGS sequence"/>
</dbReference>
<feature type="domain" description="PLAT" evidence="3">
    <location>
        <begin position="451"/>
        <end position="566"/>
    </location>
</feature>
<feature type="region of interest" description="Disordered" evidence="2">
    <location>
        <begin position="1399"/>
        <end position="1431"/>
    </location>
</feature>
<feature type="compositionally biased region" description="Low complexity" evidence="2">
    <location>
        <begin position="163"/>
        <end position="174"/>
    </location>
</feature>
<evidence type="ECO:0000256" key="2">
    <source>
        <dbReference type="SAM" id="MobiDB-lite"/>
    </source>
</evidence>